<dbReference type="Pfam" id="PF00535">
    <property type="entry name" value="Glycos_transf_2"/>
    <property type="match status" value="1"/>
</dbReference>
<dbReference type="InterPro" id="IPR001173">
    <property type="entry name" value="Glyco_trans_2-like"/>
</dbReference>
<dbReference type="InterPro" id="IPR029044">
    <property type="entry name" value="Nucleotide-diphossugar_trans"/>
</dbReference>
<name>A0A4R2LAS2_9FIRM</name>
<dbReference type="AlphaFoldDB" id="A0A4R2LAS2"/>
<dbReference type="OrthoDB" id="9802649at2"/>
<evidence type="ECO:0000313" key="2">
    <source>
        <dbReference type="EMBL" id="TCO83991.1"/>
    </source>
</evidence>
<protein>
    <submittedName>
        <fullName evidence="2">Glycosyl transferase family 2</fullName>
    </submittedName>
</protein>
<evidence type="ECO:0000313" key="3">
    <source>
        <dbReference type="Proteomes" id="UP000295711"/>
    </source>
</evidence>
<dbReference type="CDD" id="cd04196">
    <property type="entry name" value="GT_2_like_d"/>
    <property type="match status" value="1"/>
</dbReference>
<gene>
    <name evidence="2" type="ORF">EV212_11014</name>
</gene>
<accession>A0A4R2LAS2</accession>
<keyword evidence="3" id="KW-1185">Reference proteome</keyword>
<proteinExistence type="predicted"/>
<dbReference type="PANTHER" id="PTHR22916">
    <property type="entry name" value="GLYCOSYLTRANSFERASE"/>
    <property type="match status" value="1"/>
</dbReference>
<dbReference type="Gene3D" id="3.90.550.10">
    <property type="entry name" value="Spore Coat Polysaccharide Biosynthesis Protein SpsA, Chain A"/>
    <property type="match status" value="1"/>
</dbReference>
<sequence length="312" mass="36346">MIDILMATYNGEHYLKEQLASIESQTWTDWRLIVHDDASSDGSREILENFQKRLGKEKVIIKKNNPASGSAKANFIGLIQASTGDYMMCCDQDDVWHQDKVARTFYRMRQMEKRYGNEIPLLVHTDLRVVDEQLSELNPGFHKYMNLETGGKLNRELIQNQVTGCTVMINKALKEYVAQVTDVELIVMHDHWLALIALVFGKMSYLNKATIDYRQHGNNSVGAQNARSISYMWHRLLRGKNKFRQDMRDSCNQAGYFVQLYVSCIKNKKVIKLLNKYAHLYEENKIIRILCFFRHGLWKKGVSRKIMQVIWG</sequence>
<dbReference type="EMBL" id="SLXA01000010">
    <property type="protein sequence ID" value="TCO83991.1"/>
    <property type="molecule type" value="Genomic_DNA"/>
</dbReference>
<comment type="caution">
    <text evidence="2">The sequence shown here is derived from an EMBL/GenBank/DDBJ whole genome shotgun (WGS) entry which is preliminary data.</text>
</comment>
<dbReference type="GO" id="GO:0016758">
    <property type="term" value="F:hexosyltransferase activity"/>
    <property type="evidence" value="ECO:0007669"/>
    <property type="project" value="UniProtKB-ARBA"/>
</dbReference>
<dbReference type="RefSeq" id="WP_132092517.1">
    <property type="nucleotide sequence ID" value="NZ_JANKAQ010000011.1"/>
</dbReference>
<dbReference type="PANTHER" id="PTHR22916:SF3">
    <property type="entry name" value="UDP-GLCNAC:BETAGAL BETA-1,3-N-ACETYLGLUCOSAMINYLTRANSFERASE-LIKE PROTEIN 1"/>
    <property type="match status" value="1"/>
</dbReference>
<feature type="domain" description="Glycosyltransferase 2-like" evidence="1">
    <location>
        <begin position="4"/>
        <end position="110"/>
    </location>
</feature>
<dbReference type="Proteomes" id="UP000295711">
    <property type="component" value="Unassembled WGS sequence"/>
</dbReference>
<keyword evidence="2" id="KW-0808">Transferase</keyword>
<reference evidence="2 3" key="1">
    <citation type="submission" date="2019-03" db="EMBL/GenBank/DDBJ databases">
        <title>Genomic Encyclopedia of Type Strains, Phase IV (KMG-IV): sequencing the most valuable type-strain genomes for metagenomic binning, comparative biology and taxonomic classification.</title>
        <authorList>
            <person name="Goeker M."/>
        </authorList>
    </citation>
    <scope>NUCLEOTIDE SEQUENCE [LARGE SCALE GENOMIC DNA]</scope>
    <source>
        <strain evidence="2 3">DSM 28559</strain>
    </source>
</reference>
<evidence type="ECO:0000259" key="1">
    <source>
        <dbReference type="Pfam" id="PF00535"/>
    </source>
</evidence>
<organism evidence="2 3">
    <name type="scientific">Frisingicoccus caecimuris</name>
    <dbReference type="NCBI Taxonomy" id="1796636"/>
    <lineage>
        <taxon>Bacteria</taxon>
        <taxon>Bacillati</taxon>
        <taxon>Bacillota</taxon>
        <taxon>Clostridia</taxon>
        <taxon>Lachnospirales</taxon>
        <taxon>Lachnospiraceae</taxon>
        <taxon>Frisingicoccus</taxon>
    </lineage>
</organism>
<dbReference type="SUPFAM" id="SSF53448">
    <property type="entry name" value="Nucleotide-diphospho-sugar transferases"/>
    <property type="match status" value="1"/>
</dbReference>